<evidence type="ECO:0000313" key="2">
    <source>
        <dbReference type="EMBL" id="GLH97711.1"/>
    </source>
</evidence>
<accession>A0ABQ5QUX7</accession>
<organism evidence="2 3">
    <name type="scientific">Phytohabitans aurantiacus</name>
    <dbReference type="NCBI Taxonomy" id="3016789"/>
    <lineage>
        <taxon>Bacteria</taxon>
        <taxon>Bacillati</taxon>
        <taxon>Actinomycetota</taxon>
        <taxon>Actinomycetes</taxon>
        <taxon>Micromonosporales</taxon>
        <taxon>Micromonosporaceae</taxon>
    </lineage>
</organism>
<evidence type="ECO:0008006" key="4">
    <source>
        <dbReference type="Google" id="ProtNLM"/>
    </source>
</evidence>
<evidence type="ECO:0000313" key="3">
    <source>
        <dbReference type="Proteomes" id="UP001144280"/>
    </source>
</evidence>
<evidence type="ECO:0000256" key="1">
    <source>
        <dbReference type="SAM" id="MobiDB-lite"/>
    </source>
</evidence>
<dbReference type="EMBL" id="BSDI01000012">
    <property type="protein sequence ID" value="GLH97711.1"/>
    <property type="molecule type" value="Genomic_DNA"/>
</dbReference>
<proteinExistence type="predicted"/>
<comment type="caution">
    <text evidence="2">The sequence shown here is derived from an EMBL/GenBank/DDBJ whole genome shotgun (WGS) entry which is preliminary data.</text>
</comment>
<gene>
    <name evidence="2" type="ORF">Pa4123_29860</name>
</gene>
<sequence>MWRARCVSHPGLTKRGAGRHPRDMVWTVQRLDPDRSRRRLQLLAELASAKSVRDRERPRQQHDERLRELIAMRRRLAG</sequence>
<protein>
    <recommendedName>
        <fullName evidence="4">Helicase-associated domain-containing protein</fullName>
    </recommendedName>
</protein>
<keyword evidence="3" id="KW-1185">Reference proteome</keyword>
<dbReference type="Proteomes" id="UP001144280">
    <property type="component" value="Unassembled WGS sequence"/>
</dbReference>
<feature type="region of interest" description="Disordered" evidence="1">
    <location>
        <begin position="1"/>
        <end position="20"/>
    </location>
</feature>
<reference evidence="2" key="1">
    <citation type="submission" date="2022-12" db="EMBL/GenBank/DDBJ databases">
        <title>New Phytohabitans aurantiacus sp. RD004123 nov., an actinomycete isolated from soil.</title>
        <authorList>
            <person name="Triningsih D.W."/>
            <person name="Harunari E."/>
            <person name="Igarashi Y."/>
        </authorList>
    </citation>
    <scope>NUCLEOTIDE SEQUENCE</scope>
    <source>
        <strain evidence="2">RD004123</strain>
    </source>
</reference>
<name>A0ABQ5QUX7_9ACTN</name>